<sequence length="329" mass="35483">MMKEPVRVAVTGPAGNIGYAILFRIASGAMFGPDQPVHLSLLERPNPRSSAALKGVMMELADCAFPLLKSMRAEQDPREAFRDADYALLIGARPRGPGMERADLLEANAAIFREQGRALNETASRNVKVIVVGNPCNTNAWIAMKNAPDLAPECFSAMLRLDQNRAMAMLAEKTRTDVTDIRHMAVWGNHSPSMAPDIWNATVKGEPADNFVTDQWIREEFIPTVGKRGSAIIAARGASSAASAASAAVDHMHDWALGADDWVTMGVPSDGSYGVPEGMIFGFPCIAKGDGTYEIVKGLTLNEEQQARIAKNIADLEEEMAAVKAFVPD</sequence>
<evidence type="ECO:0000259" key="8">
    <source>
        <dbReference type="Pfam" id="PF02866"/>
    </source>
</evidence>
<keyword evidence="3 6" id="KW-0816">Tricarboxylic acid cycle</keyword>
<dbReference type="InterPro" id="IPR022383">
    <property type="entry name" value="Lactate/malate_DH_C"/>
</dbReference>
<dbReference type="CDD" id="cd01338">
    <property type="entry name" value="MDH_chloroplast-like"/>
    <property type="match status" value="1"/>
</dbReference>
<dbReference type="EC" id="1.1.1.37" evidence="6"/>
<dbReference type="PANTHER" id="PTHR23382">
    <property type="entry name" value="MALATE DEHYDROGENASE"/>
    <property type="match status" value="1"/>
</dbReference>
<proteinExistence type="inferred from homology"/>
<dbReference type="InterPro" id="IPR001236">
    <property type="entry name" value="Lactate/malate_DH_N"/>
</dbReference>
<evidence type="ECO:0000256" key="3">
    <source>
        <dbReference type="ARBA" id="ARBA00022532"/>
    </source>
</evidence>
<dbReference type="Pfam" id="PF02866">
    <property type="entry name" value="Ldh_1_C"/>
    <property type="match status" value="1"/>
</dbReference>
<evidence type="ECO:0000313" key="9">
    <source>
        <dbReference type="EMBL" id="MBM6704493.1"/>
    </source>
</evidence>
<evidence type="ECO:0000256" key="1">
    <source>
        <dbReference type="ARBA" id="ARBA00003966"/>
    </source>
</evidence>
<dbReference type="NCBIfam" id="TIGR01759">
    <property type="entry name" value="MalateDH-SF1"/>
    <property type="match status" value="1"/>
</dbReference>
<comment type="function">
    <text evidence="1 6">Catalyzes the reversible oxidation of malate to oxaloacetate.</text>
</comment>
<evidence type="ECO:0000256" key="6">
    <source>
        <dbReference type="HAMAP-Rule" id="MF_01517"/>
    </source>
</evidence>
<dbReference type="InterPro" id="IPR010945">
    <property type="entry name" value="Malate_DH_type2"/>
</dbReference>
<dbReference type="EMBL" id="JACJJC010000012">
    <property type="protein sequence ID" value="MBM6704493.1"/>
    <property type="molecule type" value="Genomic_DNA"/>
</dbReference>
<dbReference type="Gene3D" id="3.90.110.10">
    <property type="entry name" value="Lactate dehydrogenase/glycoside hydrolase, family 4, C-terminal"/>
    <property type="match status" value="1"/>
</dbReference>
<evidence type="ECO:0000259" key="7">
    <source>
        <dbReference type="Pfam" id="PF00056"/>
    </source>
</evidence>
<feature type="binding site" evidence="6">
    <location>
        <position position="165"/>
    </location>
    <ligand>
        <name>substrate</name>
    </ligand>
</feature>
<feature type="binding site" evidence="6">
    <location>
        <begin position="132"/>
        <end position="134"/>
    </location>
    <ligand>
        <name>NAD(+)</name>
        <dbReference type="ChEBI" id="CHEBI:57540"/>
    </ligand>
</feature>
<dbReference type="SUPFAM" id="SSF51735">
    <property type="entry name" value="NAD(P)-binding Rossmann-fold domains"/>
    <property type="match status" value="1"/>
</dbReference>
<feature type="binding site" evidence="6">
    <location>
        <position position="95"/>
    </location>
    <ligand>
        <name>substrate</name>
    </ligand>
</feature>
<feature type="active site" description="Proton acceptor" evidence="6">
    <location>
        <position position="190"/>
    </location>
</feature>
<keyword evidence="4 6" id="KW-0560">Oxidoreductase</keyword>
<evidence type="ECO:0000256" key="5">
    <source>
        <dbReference type="ARBA" id="ARBA00023027"/>
    </source>
</evidence>
<protein>
    <recommendedName>
        <fullName evidence="6">Malate dehydrogenase</fullName>
        <ecNumber evidence="6">1.1.1.37</ecNumber>
    </recommendedName>
</protein>
<comment type="caution">
    <text evidence="9">The sequence shown here is derived from an EMBL/GenBank/DDBJ whole genome shotgun (WGS) entry which is preliminary data.</text>
</comment>
<keyword evidence="5 6" id="KW-0520">NAD</keyword>
<dbReference type="GO" id="GO:0030060">
    <property type="term" value="F:L-malate dehydrogenase (NAD+) activity"/>
    <property type="evidence" value="ECO:0007669"/>
    <property type="project" value="UniProtKB-EC"/>
</dbReference>
<name>A0ABS2DT38_9BURK</name>
<keyword evidence="10" id="KW-1185">Reference proteome</keyword>
<dbReference type="InterPro" id="IPR036291">
    <property type="entry name" value="NAD(P)-bd_dom_sf"/>
</dbReference>
<dbReference type="RefSeq" id="WP_205103404.1">
    <property type="nucleotide sequence ID" value="NZ_JACJJC010000012.1"/>
</dbReference>
<dbReference type="Gene3D" id="3.40.50.720">
    <property type="entry name" value="NAD(P)-binding Rossmann-like Domain"/>
    <property type="match status" value="1"/>
</dbReference>
<feature type="binding site" evidence="6">
    <location>
        <position position="108"/>
    </location>
    <ligand>
        <name>NAD(+)</name>
        <dbReference type="ChEBI" id="CHEBI:57540"/>
    </ligand>
</feature>
<comment type="similarity">
    <text evidence="2 6">Belongs to the LDH/MDH superfamily. MDH type 2 family.</text>
</comment>
<feature type="domain" description="Lactate/malate dehydrogenase C-terminal" evidence="8">
    <location>
        <begin position="160"/>
        <end position="327"/>
    </location>
</feature>
<reference evidence="9 10" key="1">
    <citation type="journal article" date="2021" name="Sci. Rep.">
        <title>The distribution of antibiotic resistance genes in chicken gut microbiota commensals.</title>
        <authorList>
            <person name="Juricova H."/>
            <person name="Matiasovicova J."/>
            <person name="Kubasova T."/>
            <person name="Cejkova D."/>
            <person name="Rychlik I."/>
        </authorList>
    </citation>
    <scope>NUCLEOTIDE SEQUENCE [LARGE SCALE GENOMIC DNA]</scope>
    <source>
        <strain evidence="9 10">An829</strain>
    </source>
</reference>
<dbReference type="InterPro" id="IPR015955">
    <property type="entry name" value="Lactate_DH/Glyco_Ohase_4_C"/>
</dbReference>
<comment type="caution">
    <text evidence="6">Lacks conserved residue(s) required for the propagation of feature annotation.</text>
</comment>
<dbReference type="Proteomes" id="UP000715095">
    <property type="component" value="Unassembled WGS sequence"/>
</dbReference>
<accession>A0ABS2DT38</accession>
<dbReference type="Pfam" id="PF00056">
    <property type="entry name" value="Ldh_1_N"/>
    <property type="match status" value="1"/>
</dbReference>
<dbReference type="SUPFAM" id="SSF56327">
    <property type="entry name" value="LDH C-terminal domain-like"/>
    <property type="match status" value="1"/>
</dbReference>
<evidence type="ECO:0000313" key="10">
    <source>
        <dbReference type="Proteomes" id="UP000715095"/>
    </source>
</evidence>
<dbReference type="PIRSF" id="PIRSF000102">
    <property type="entry name" value="Lac_mal_DH"/>
    <property type="match status" value="1"/>
</dbReference>
<dbReference type="InterPro" id="IPR001557">
    <property type="entry name" value="L-lactate/malate_DH"/>
</dbReference>
<comment type="catalytic activity">
    <reaction evidence="6">
        <text>(S)-malate + NAD(+) = oxaloacetate + NADH + H(+)</text>
        <dbReference type="Rhea" id="RHEA:21432"/>
        <dbReference type="ChEBI" id="CHEBI:15378"/>
        <dbReference type="ChEBI" id="CHEBI:15589"/>
        <dbReference type="ChEBI" id="CHEBI:16452"/>
        <dbReference type="ChEBI" id="CHEBI:57540"/>
        <dbReference type="ChEBI" id="CHEBI:57945"/>
        <dbReference type="EC" id="1.1.1.37"/>
    </reaction>
</comment>
<feature type="domain" description="Lactate/malate dehydrogenase N-terminal" evidence="7">
    <location>
        <begin position="6"/>
        <end position="148"/>
    </location>
</feature>
<gene>
    <name evidence="6" type="primary">mdh</name>
    <name evidence="9" type="ORF">H6A60_08365</name>
</gene>
<evidence type="ECO:0000256" key="4">
    <source>
        <dbReference type="ARBA" id="ARBA00023002"/>
    </source>
</evidence>
<dbReference type="NCBIfam" id="NF003916">
    <property type="entry name" value="PRK05442.1"/>
    <property type="match status" value="1"/>
</dbReference>
<feature type="binding site" evidence="6">
    <location>
        <position position="115"/>
    </location>
    <ligand>
        <name>NAD(+)</name>
        <dbReference type="ChEBI" id="CHEBI:57540"/>
    </ligand>
</feature>
<feature type="binding site" evidence="6">
    <location>
        <position position="101"/>
    </location>
    <ligand>
        <name>substrate</name>
    </ligand>
</feature>
<dbReference type="HAMAP" id="MF_01517">
    <property type="entry name" value="Malate_dehydrog_2"/>
    <property type="match status" value="1"/>
</dbReference>
<feature type="binding site" evidence="6">
    <location>
        <position position="134"/>
    </location>
    <ligand>
        <name>substrate</name>
    </ligand>
</feature>
<organism evidence="9 10">
    <name type="scientific">Sutterella massiliensis</name>
    <dbReference type="NCBI Taxonomy" id="1816689"/>
    <lineage>
        <taxon>Bacteria</taxon>
        <taxon>Pseudomonadati</taxon>
        <taxon>Pseudomonadota</taxon>
        <taxon>Betaproteobacteria</taxon>
        <taxon>Burkholderiales</taxon>
        <taxon>Sutterellaceae</taxon>
        <taxon>Sutterella</taxon>
    </lineage>
</organism>
<evidence type="ECO:0000256" key="2">
    <source>
        <dbReference type="ARBA" id="ARBA00009613"/>
    </source>
</evidence>